<evidence type="ECO:0000313" key="2">
    <source>
        <dbReference type="Proteomes" id="UP001341840"/>
    </source>
</evidence>
<accession>A0ABU6QKP9</accession>
<name>A0ABU6QKP9_9FABA</name>
<dbReference type="Proteomes" id="UP001341840">
    <property type="component" value="Unassembled WGS sequence"/>
</dbReference>
<sequence>MSTRMSSLESRMKQQEIAFENNIVLQTYWVNDAIFYLWSGLVNYLELMLLYLETATPICFKHKVCVIGLR</sequence>
<gene>
    <name evidence="1" type="ORF">PIB30_061390</name>
</gene>
<protein>
    <submittedName>
        <fullName evidence="1">Uncharacterized protein</fullName>
    </submittedName>
</protein>
<organism evidence="1 2">
    <name type="scientific">Stylosanthes scabra</name>
    <dbReference type="NCBI Taxonomy" id="79078"/>
    <lineage>
        <taxon>Eukaryota</taxon>
        <taxon>Viridiplantae</taxon>
        <taxon>Streptophyta</taxon>
        <taxon>Embryophyta</taxon>
        <taxon>Tracheophyta</taxon>
        <taxon>Spermatophyta</taxon>
        <taxon>Magnoliopsida</taxon>
        <taxon>eudicotyledons</taxon>
        <taxon>Gunneridae</taxon>
        <taxon>Pentapetalae</taxon>
        <taxon>rosids</taxon>
        <taxon>fabids</taxon>
        <taxon>Fabales</taxon>
        <taxon>Fabaceae</taxon>
        <taxon>Papilionoideae</taxon>
        <taxon>50 kb inversion clade</taxon>
        <taxon>dalbergioids sensu lato</taxon>
        <taxon>Dalbergieae</taxon>
        <taxon>Pterocarpus clade</taxon>
        <taxon>Stylosanthes</taxon>
    </lineage>
</organism>
<evidence type="ECO:0000313" key="1">
    <source>
        <dbReference type="EMBL" id="MED6112398.1"/>
    </source>
</evidence>
<proteinExistence type="predicted"/>
<dbReference type="EMBL" id="JASCZI010000556">
    <property type="protein sequence ID" value="MED6112398.1"/>
    <property type="molecule type" value="Genomic_DNA"/>
</dbReference>
<keyword evidence="2" id="KW-1185">Reference proteome</keyword>
<comment type="caution">
    <text evidence="1">The sequence shown here is derived from an EMBL/GenBank/DDBJ whole genome shotgun (WGS) entry which is preliminary data.</text>
</comment>
<reference evidence="1 2" key="1">
    <citation type="journal article" date="2023" name="Plants (Basel)">
        <title>Bridging the Gap: Combining Genomics and Transcriptomics Approaches to Understand Stylosanthes scabra, an Orphan Legume from the Brazilian Caatinga.</title>
        <authorList>
            <person name="Ferreira-Neto J.R.C."/>
            <person name="da Silva M.D."/>
            <person name="Binneck E."/>
            <person name="de Melo N.F."/>
            <person name="da Silva R.H."/>
            <person name="de Melo A.L.T.M."/>
            <person name="Pandolfi V."/>
            <person name="Bustamante F.O."/>
            <person name="Brasileiro-Vidal A.C."/>
            <person name="Benko-Iseppon A.M."/>
        </authorList>
    </citation>
    <scope>NUCLEOTIDE SEQUENCE [LARGE SCALE GENOMIC DNA]</scope>
    <source>
        <tissue evidence="1">Leaves</tissue>
    </source>
</reference>